<dbReference type="PANTHER" id="PTHR40627">
    <property type="entry name" value="INDOLE PRENYLTRANSFERASE TDIB-RELATED"/>
    <property type="match status" value="1"/>
</dbReference>
<dbReference type="CDD" id="cd13929">
    <property type="entry name" value="PT-DMATS_CymD"/>
    <property type="match status" value="1"/>
</dbReference>
<sequence>MTIHTDLPPPEAKASDTEFWSEHIRSVIGPLMKATGSYSGTAQEANLRFLDNYIAPALGPHPTVAHPTYVAPCTIVGTLFNPSISLSAKGKPTVRFDYDLPLPLDRASSDDPWGEGKARTLFRRLAAALGADTQWLEYFMARLFLSPAETEALRSKIPADLVIPSAMVGVAFDDAQPRLKAWVPTMRRAILEGRSSNEIAVEVLRGLSPLGSEITPAIDMVEAWIAASPHDPRLMLVGMDCGEPRDSRLKIYLVTTKNSWATVQDVMTLGGRLDDEPTRKQLALLRKIWPYLINEPDNTRIADENWCKPERMPRVGFFGLMYSLEIKPGRPTPEVKLYVPLFQYAESWAIAENNMETVLKLLDIDWGHSGKYRQAMEMTFGKGNSYGQIFVAYSYSERTGGYINSYVSMPVKDVPAHAFTGDYV</sequence>
<name>Q0C8K4_ASPTN</name>
<dbReference type="STRING" id="341663.Q0C8K4"/>
<dbReference type="AlphaFoldDB" id="Q0C8K4"/>
<keyword evidence="1" id="KW-0808">Transferase</keyword>
<gene>
    <name evidence="2" type="ORF">ATEG_09980</name>
</gene>
<organism evidence="2 3">
    <name type="scientific">Aspergillus terreus (strain NIH 2624 / FGSC A1156)</name>
    <dbReference type="NCBI Taxonomy" id="341663"/>
    <lineage>
        <taxon>Eukaryota</taxon>
        <taxon>Fungi</taxon>
        <taxon>Dikarya</taxon>
        <taxon>Ascomycota</taxon>
        <taxon>Pezizomycotina</taxon>
        <taxon>Eurotiomycetes</taxon>
        <taxon>Eurotiomycetidae</taxon>
        <taxon>Eurotiales</taxon>
        <taxon>Aspergillaceae</taxon>
        <taxon>Aspergillus</taxon>
        <taxon>Aspergillus subgen. Circumdati</taxon>
    </lineage>
</organism>
<dbReference type="VEuPathDB" id="FungiDB:ATEG_09980"/>
<reference evidence="3" key="1">
    <citation type="submission" date="2005-09" db="EMBL/GenBank/DDBJ databases">
        <title>Annotation of the Aspergillus terreus NIH2624 genome.</title>
        <authorList>
            <person name="Birren B.W."/>
            <person name="Lander E.S."/>
            <person name="Galagan J.E."/>
            <person name="Nusbaum C."/>
            <person name="Devon K."/>
            <person name="Henn M."/>
            <person name="Ma L.-J."/>
            <person name="Jaffe D.B."/>
            <person name="Butler J."/>
            <person name="Alvarez P."/>
            <person name="Gnerre S."/>
            <person name="Grabherr M."/>
            <person name="Kleber M."/>
            <person name="Mauceli E.W."/>
            <person name="Brockman W."/>
            <person name="Rounsley S."/>
            <person name="Young S.K."/>
            <person name="LaButti K."/>
            <person name="Pushparaj V."/>
            <person name="DeCaprio D."/>
            <person name="Crawford M."/>
            <person name="Koehrsen M."/>
            <person name="Engels R."/>
            <person name="Montgomery P."/>
            <person name="Pearson M."/>
            <person name="Howarth C."/>
            <person name="Larson L."/>
            <person name="Luoma S."/>
            <person name="White J."/>
            <person name="Alvarado L."/>
            <person name="Kodira C.D."/>
            <person name="Zeng Q."/>
            <person name="Oleary S."/>
            <person name="Yandava C."/>
            <person name="Denning D.W."/>
            <person name="Nierman W.C."/>
            <person name="Milne T."/>
            <person name="Madden K."/>
        </authorList>
    </citation>
    <scope>NUCLEOTIDE SEQUENCE [LARGE SCALE GENOMIC DNA]</scope>
    <source>
        <strain evidence="3">NIH 2624 / FGSC A1156</strain>
    </source>
</reference>
<dbReference type="GO" id="GO:0016765">
    <property type="term" value="F:transferase activity, transferring alkyl or aryl (other than methyl) groups"/>
    <property type="evidence" value="ECO:0007669"/>
    <property type="project" value="InterPro"/>
</dbReference>
<dbReference type="OMA" id="YVPLWQY"/>
<dbReference type="EMBL" id="CH476609">
    <property type="protein sequence ID" value="EAU29429.1"/>
    <property type="molecule type" value="Genomic_DNA"/>
</dbReference>
<dbReference type="OrthoDB" id="5392033at2759"/>
<dbReference type="InterPro" id="IPR033964">
    <property type="entry name" value="ABBA"/>
</dbReference>
<evidence type="ECO:0000313" key="2">
    <source>
        <dbReference type="EMBL" id="EAU29429.1"/>
    </source>
</evidence>
<evidence type="ECO:0000256" key="1">
    <source>
        <dbReference type="ARBA" id="ARBA00022679"/>
    </source>
</evidence>
<dbReference type="InterPro" id="IPR017795">
    <property type="entry name" value="ABBA_NscD-like"/>
</dbReference>
<dbReference type="HOGENOM" id="CLU_037431_4_0_1"/>
<evidence type="ECO:0000313" key="3">
    <source>
        <dbReference type="Proteomes" id="UP000007963"/>
    </source>
</evidence>
<dbReference type="PANTHER" id="PTHR40627:SF5">
    <property type="entry name" value="INDOLE PRENYLTRANSFERASE TDIB"/>
    <property type="match status" value="1"/>
</dbReference>
<dbReference type="SFLD" id="SFLDS00036">
    <property type="entry name" value="Aromatic_Prenyltransferase"/>
    <property type="match status" value="1"/>
</dbReference>
<dbReference type="GO" id="GO:0009820">
    <property type="term" value="P:alkaloid metabolic process"/>
    <property type="evidence" value="ECO:0007669"/>
    <property type="project" value="InterPro"/>
</dbReference>
<dbReference type="RefSeq" id="XP_001209282.1">
    <property type="nucleotide sequence ID" value="XM_001209282.1"/>
</dbReference>
<dbReference type="GeneID" id="4319615"/>
<protein>
    <submittedName>
        <fullName evidence="2">Uncharacterized protein</fullName>
    </submittedName>
</protein>
<dbReference type="Pfam" id="PF11991">
    <property type="entry name" value="Trp_DMAT"/>
    <property type="match status" value="1"/>
</dbReference>
<accession>Q0C8K4</accession>
<proteinExistence type="predicted"/>
<dbReference type="NCBIfam" id="TIGR03429">
    <property type="entry name" value="arom_pren_DMATS"/>
    <property type="match status" value="1"/>
</dbReference>
<dbReference type="eggNOG" id="ENOG502SIKB">
    <property type="taxonomic scope" value="Eukaryota"/>
</dbReference>
<dbReference type="Proteomes" id="UP000007963">
    <property type="component" value="Unassembled WGS sequence"/>
</dbReference>